<dbReference type="EMBL" id="MN739486">
    <property type="protein sequence ID" value="QHT07776.1"/>
    <property type="molecule type" value="Genomic_DNA"/>
</dbReference>
<sequence>MTTIFGPNFKSSEKYANKTIETMVSKDVLSPDGMIKTEKIPLIHKSDLWGYIFYIWLHNKDSFENIKTQITFRTDVQEWVVKFLKTNIKASNLQKYVNDKDTLIYLTKIHLIMFVHYLVMMPNIKIPVLKALKTQPKELMDRLIEEEEKKYNKMIEQLEEHINNPKVTVIEDSTIKVNMTLRKK</sequence>
<dbReference type="AlphaFoldDB" id="A0A6C0CSF3"/>
<accession>A0A6C0CSF3</accession>
<evidence type="ECO:0000256" key="1">
    <source>
        <dbReference type="SAM" id="Coils"/>
    </source>
</evidence>
<evidence type="ECO:0000313" key="2">
    <source>
        <dbReference type="EMBL" id="QHT07776.1"/>
    </source>
</evidence>
<reference evidence="2" key="1">
    <citation type="journal article" date="2020" name="Nature">
        <title>Giant virus diversity and host interactions through global metagenomics.</title>
        <authorList>
            <person name="Schulz F."/>
            <person name="Roux S."/>
            <person name="Paez-Espino D."/>
            <person name="Jungbluth S."/>
            <person name="Walsh D.A."/>
            <person name="Denef V.J."/>
            <person name="McMahon K.D."/>
            <person name="Konstantinidis K.T."/>
            <person name="Eloe-Fadrosh E.A."/>
            <person name="Kyrpides N.C."/>
            <person name="Woyke T."/>
        </authorList>
    </citation>
    <scope>NUCLEOTIDE SEQUENCE</scope>
    <source>
        <strain evidence="2">GVMAG-M-3300021964-36</strain>
    </source>
</reference>
<keyword evidence="1" id="KW-0175">Coiled coil</keyword>
<protein>
    <submittedName>
        <fullName evidence="2">Uncharacterized protein</fullName>
    </submittedName>
</protein>
<name>A0A6C0CSF3_9ZZZZ</name>
<proteinExistence type="predicted"/>
<organism evidence="2">
    <name type="scientific">viral metagenome</name>
    <dbReference type="NCBI Taxonomy" id="1070528"/>
    <lineage>
        <taxon>unclassified sequences</taxon>
        <taxon>metagenomes</taxon>
        <taxon>organismal metagenomes</taxon>
    </lineage>
</organism>
<feature type="coiled-coil region" evidence="1">
    <location>
        <begin position="137"/>
        <end position="164"/>
    </location>
</feature>